<dbReference type="InterPro" id="IPR028081">
    <property type="entry name" value="Leu-bd"/>
</dbReference>
<name>E6PU21_9ZZZZ</name>
<gene>
    <name evidence="3" type="ORF">CARN2_3906</name>
</gene>
<dbReference type="PANTHER" id="PTHR47151:SF2">
    <property type="entry name" value="AMINO ACID BINDING PROTEIN"/>
    <property type="match status" value="1"/>
</dbReference>
<evidence type="ECO:0000259" key="2">
    <source>
        <dbReference type="Pfam" id="PF13458"/>
    </source>
</evidence>
<feature type="domain" description="Leucine-binding protein" evidence="2">
    <location>
        <begin position="34"/>
        <end position="367"/>
    </location>
</feature>
<comment type="caution">
    <text evidence="3">The sequence shown here is derived from an EMBL/GenBank/DDBJ whole genome shotgun (WGS) entry which is preliminary data.</text>
</comment>
<keyword evidence="1" id="KW-0732">Signal</keyword>
<dbReference type="CDD" id="cd06342">
    <property type="entry name" value="PBP1_ABC_LIVBP-like"/>
    <property type="match status" value="1"/>
</dbReference>
<evidence type="ECO:0000256" key="1">
    <source>
        <dbReference type="ARBA" id="ARBA00022729"/>
    </source>
</evidence>
<dbReference type="Pfam" id="PF13458">
    <property type="entry name" value="Peripla_BP_6"/>
    <property type="match status" value="1"/>
</dbReference>
<sequence length="387" mass="41287">MPHTPAVRRKLTVLAALLAPMLCTAAAQAAEMRVVIGVAVPLSGPLSASGQDAVNGVQLAIDKLNAEHARIAGQPVRWVMDAEDDQGLPNQATLVAQKLVDEQVNGVVGHQTSGCTFPAARIYSAAGIPQITPSSTDPKIAQQGYKTFFRMIANDDALGAGLANYADQTLKARRVAVVDDRTAYGEGVADVFAATAKRDGMTVVDHEYTDDKTTQFSAILTRIKGLHPDVVFYGGMYSQAGPLLRQMRQFGMKATLMGGDGICAPAMATLAGNAVNGTICAQGGVPLSQLPKGQAWKADYIQHFGQGAFQLYSPYAYDAAMVLAHAMMKARSADPKVYLHAIRDVDYDGITKSHIRFTSTGELMHPSITLSMFEHGKKTPLAVERVN</sequence>
<accession>E6PU21</accession>
<dbReference type="Gene3D" id="3.40.50.2300">
    <property type="match status" value="2"/>
</dbReference>
<protein>
    <submittedName>
        <fullName evidence="3">Putative ABC-type branched-chain amino acid transport systems, periplasmic component</fullName>
    </submittedName>
</protein>
<dbReference type="InterPro" id="IPR028082">
    <property type="entry name" value="Peripla_BP_I"/>
</dbReference>
<reference evidence="3" key="1">
    <citation type="submission" date="2009-10" db="EMBL/GenBank/DDBJ databases">
        <title>Diversity of trophic interactions inside an arsenic-rich microbial ecosystem.</title>
        <authorList>
            <person name="Bertin P.N."/>
            <person name="Heinrich-Salmeron A."/>
            <person name="Pelletier E."/>
            <person name="Goulhen-Chollet F."/>
            <person name="Arsene-Ploetze F."/>
            <person name="Gallien S."/>
            <person name="Calteau A."/>
            <person name="Vallenet D."/>
            <person name="Casiot C."/>
            <person name="Chane-Woon-Ming B."/>
            <person name="Giloteaux L."/>
            <person name="Barakat M."/>
            <person name="Bonnefoy V."/>
            <person name="Bruneel O."/>
            <person name="Chandler M."/>
            <person name="Cleiss J."/>
            <person name="Duran R."/>
            <person name="Elbaz-Poulichet F."/>
            <person name="Fonknechten N."/>
            <person name="Lauga B."/>
            <person name="Mornico D."/>
            <person name="Ortet P."/>
            <person name="Schaeffer C."/>
            <person name="Siguier P."/>
            <person name="Alexander Thil Smith A."/>
            <person name="Van Dorsselaer A."/>
            <person name="Weissenbach J."/>
            <person name="Medigue C."/>
            <person name="Le Paslier D."/>
        </authorList>
    </citation>
    <scope>NUCLEOTIDE SEQUENCE</scope>
</reference>
<dbReference type="PANTHER" id="PTHR47151">
    <property type="entry name" value="LEU/ILE/VAL-BINDING ABC TRANSPORTER SUBUNIT"/>
    <property type="match status" value="1"/>
</dbReference>
<evidence type="ECO:0000313" key="3">
    <source>
        <dbReference type="EMBL" id="CBH98428.1"/>
    </source>
</evidence>
<proteinExistence type="predicted"/>
<organism evidence="3">
    <name type="scientific">mine drainage metagenome</name>
    <dbReference type="NCBI Taxonomy" id="410659"/>
    <lineage>
        <taxon>unclassified sequences</taxon>
        <taxon>metagenomes</taxon>
        <taxon>ecological metagenomes</taxon>
    </lineage>
</organism>
<dbReference type="EMBL" id="CABM01000053">
    <property type="protein sequence ID" value="CBH98428.1"/>
    <property type="molecule type" value="Genomic_DNA"/>
</dbReference>
<dbReference type="AlphaFoldDB" id="E6PU21"/>
<dbReference type="SUPFAM" id="SSF53822">
    <property type="entry name" value="Periplasmic binding protein-like I"/>
    <property type="match status" value="1"/>
</dbReference>